<name>A0A1I3ZL20_9ACTN</name>
<dbReference type="AlphaFoldDB" id="A0A1I3ZL20"/>
<dbReference type="InterPro" id="IPR027417">
    <property type="entry name" value="P-loop_NTPase"/>
</dbReference>
<dbReference type="GO" id="GO:0005524">
    <property type="term" value="F:ATP binding"/>
    <property type="evidence" value="ECO:0007669"/>
    <property type="project" value="InterPro"/>
</dbReference>
<proteinExistence type="predicted"/>
<dbReference type="Gene3D" id="3.40.50.300">
    <property type="entry name" value="P-loop containing nucleotide triphosphate hydrolases"/>
    <property type="match status" value="1"/>
</dbReference>
<evidence type="ECO:0000259" key="1">
    <source>
        <dbReference type="SMART" id="SM00382"/>
    </source>
</evidence>
<dbReference type="InterPro" id="IPR052934">
    <property type="entry name" value="Methyl-DNA_Rec/Restrict_Enz"/>
</dbReference>
<accession>A0A1I3ZL20</accession>
<dbReference type="SUPFAM" id="SSF52540">
    <property type="entry name" value="P-loop containing nucleoside triphosphate hydrolases"/>
    <property type="match status" value="1"/>
</dbReference>
<reference evidence="3" key="1">
    <citation type="submission" date="2016-10" db="EMBL/GenBank/DDBJ databases">
        <authorList>
            <person name="Varghese N."/>
            <person name="Submissions S."/>
        </authorList>
    </citation>
    <scope>NUCLEOTIDE SEQUENCE [LARGE SCALE GENOMIC DNA]</scope>
    <source>
        <strain evidence="3">PL19</strain>
    </source>
</reference>
<dbReference type="PANTHER" id="PTHR37291:SF1">
    <property type="entry name" value="TYPE IV METHYL-DIRECTED RESTRICTION ENZYME ECOKMCRB SUBUNIT"/>
    <property type="match status" value="1"/>
</dbReference>
<gene>
    <name evidence="2" type="ORF">SAMN05192584_10656</name>
</gene>
<keyword evidence="3" id="KW-1185">Reference proteome</keyword>
<protein>
    <submittedName>
        <fullName evidence="2">5-methylcytosine-specific restriction enzyme B</fullName>
    </submittedName>
</protein>
<dbReference type="Pfam" id="PF07728">
    <property type="entry name" value="AAA_5"/>
    <property type="match status" value="1"/>
</dbReference>
<dbReference type="SMART" id="SM00382">
    <property type="entry name" value="AAA"/>
    <property type="match status" value="1"/>
</dbReference>
<feature type="domain" description="AAA+ ATPase" evidence="1">
    <location>
        <begin position="409"/>
        <end position="601"/>
    </location>
</feature>
<dbReference type="InterPro" id="IPR003593">
    <property type="entry name" value="AAA+_ATPase"/>
</dbReference>
<organism evidence="2 3">
    <name type="scientific">Streptomyces pini</name>
    <dbReference type="NCBI Taxonomy" id="1520580"/>
    <lineage>
        <taxon>Bacteria</taxon>
        <taxon>Bacillati</taxon>
        <taxon>Actinomycetota</taxon>
        <taxon>Actinomycetes</taxon>
        <taxon>Kitasatosporales</taxon>
        <taxon>Streptomycetaceae</taxon>
        <taxon>Streptomyces</taxon>
    </lineage>
</organism>
<dbReference type="PANTHER" id="PTHR37291">
    <property type="entry name" value="5-METHYLCYTOSINE-SPECIFIC RESTRICTION ENZYME B"/>
    <property type="match status" value="1"/>
</dbReference>
<sequence length="714" mass="79142">MGNHDGMDSGTDVVERAKAFDRGALADVVARAAEDRQRVLTEFPREDWPTLPVERYALGAQQHGDTTRSFCWLMEYGTEAFGSIRGGSAAKHIIYRHRSGEWRLPAPLRKLDHLEAWSTVRQEFTEAFDAAEGGDFNRINDLGTLVYGQALVTKTLALYFPDEFLPVFSAAHVRHFSELLGGKPYQTYGGVRTWQANRNLLSLVRDRPVFDGWHPQEVMRFLYRHYDPRPRQRAVWKIAPGERGRLWEECREGRYIRVGWDEIGDLGQYESDTELKSALDAEWPRSAGGNLRLARQLLAFRDLEEGDLVVANRGTTEVLALGTVTGGYAFDEKHTEYRHTVGVRWDDSYAQTLDAPENAWRQTFAKVPEKLMRRIREGRRTTPSTGAVPDPALTELPASVKYAMDILERKGQIIVHGPPGTGKTRLALSVALAVADRADAIEAPAADRSAAVTGLLGDSGGSGVPAVTMVTFHPSYGYEDFVEGFKPAPAESGPGLNLRLQEGLFLQICKAAAKAPDRRFLLVIDEINRGDLARVLGELVTLLEMDKRGTPVRLPTSGKWAAVPHNVRVVGTMNTADRSIGHLDAAIRRRFGFIEVPPDPETLDGSVGPLDLGVFLSVLNDRLVAEFGPDHRIGHACLLWNDRPITTEEELEAVFYHEIVPQIEDYALGRPEPLRAVLGELVDQASGRVARMGAQDLAAKLANEFAETGDVLDD</sequence>
<evidence type="ECO:0000313" key="3">
    <source>
        <dbReference type="Proteomes" id="UP000198928"/>
    </source>
</evidence>
<dbReference type="EMBL" id="FOSG01000006">
    <property type="protein sequence ID" value="SFK44391.1"/>
    <property type="molecule type" value="Genomic_DNA"/>
</dbReference>
<dbReference type="InterPro" id="IPR011704">
    <property type="entry name" value="ATPase_dyneun-rel_AAA"/>
</dbReference>
<evidence type="ECO:0000313" key="2">
    <source>
        <dbReference type="EMBL" id="SFK44391.1"/>
    </source>
</evidence>
<dbReference type="Proteomes" id="UP000198928">
    <property type="component" value="Unassembled WGS sequence"/>
</dbReference>
<dbReference type="GO" id="GO:0016887">
    <property type="term" value="F:ATP hydrolysis activity"/>
    <property type="evidence" value="ECO:0007669"/>
    <property type="project" value="InterPro"/>
</dbReference>